<evidence type="ECO:0008006" key="3">
    <source>
        <dbReference type="Google" id="ProtNLM"/>
    </source>
</evidence>
<reference evidence="1 2" key="1">
    <citation type="submission" date="2022-10" db="EMBL/GenBank/DDBJ databases">
        <title>Draft genome assembly of moderately radiation resistant bacterium Metabacillus halosaccharovorans.</title>
        <authorList>
            <person name="Pal S."/>
            <person name="Gopinathan A."/>
        </authorList>
    </citation>
    <scope>NUCLEOTIDE SEQUENCE [LARGE SCALE GENOMIC DNA]</scope>
    <source>
        <strain evidence="1 2">VITHBRA001</strain>
    </source>
</reference>
<dbReference type="RefSeq" id="WP_264143974.1">
    <property type="nucleotide sequence ID" value="NZ_JAOYEY010000047.1"/>
</dbReference>
<accession>A0ABT3DLI0</accession>
<protein>
    <recommendedName>
        <fullName evidence="3">DUF1093 domain-containing protein</fullName>
    </recommendedName>
</protein>
<keyword evidence="2" id="KW-1185">Reference proteome</keyword>
<gene>
    <name evidence="1" type="ORF">OIH86_19095</name>
</gene>
<organism evidence="1 2">
    <name type="scientific">Metabacillus halosaccharovorans</name>
    <dbReference type="NCBI Taxonomy" id="930124"/>
    <lineage>
        <taxon>Bacteria</taxon>
        <taxon>Bacillati</taxon>
        <taxon>Bacillota</taxon>
        <taxon>Bacilli</taxon>
        <taxon>Bacillales</taxon>
        <taxon>Bacillaceae</taxon>
        <taxon>Metabacillus</taxon>
    </lineage>
</organism>
<evidence type="ECO:0000313" key="1">
    <source>
        <dbReference type="EMBL" id="MCV9887754.1"/>
    </source>
</evidence>
<proteinExistence type="predicted"/>
<sequence>MKTKVTLLIILVVILTTLSIVQLYPFPKGGETKKTAVNSDPLENYKTLTYIITEVDGNQYFGESVDGKSKIHFHRDRVKYPITDSIKVHDKILAYVESENHIDGIVKVEKIEEEKD</sequence>
<dbReference type="EMBL" id="JAOYEY010000047">
    <property type="protein sequence ID" value="MCV9887754.1"/>
    <property type="molecule type" value="Genomic_DNA"/>
</dbReference>
<name>A0ABT3DLI0_9BACI</name>
<evidence type="ECO:0000313" key="2">
    <source>
        <dbReference type="Proteomes" id="UP001526147"/>
    </source>
</evidence>
<dbReference type="Proteomes" id="UP001526147">
    <property type="component" value="Unassembled WGS sequence"/>
</dbReference>
<comment type="caution">
    <text evidence="1">The sequence shown here is derived from an EMBL/GenBank/DDBJ whole genome shotgun (WGS) entry which is preliminary data.</text>
</comment>